<reference evidence="1 2" key="1">
    <citation type="submission" date="2019-07" db="EMBL/GenBank/DDBJ databases">
        <title>Whole genome shotgun sequence of Pseudonocardia sulfidoxydans NBRC 16205.</title>
        <authorList>
            <person name="Hosoyama A."/>
            <person name="Uohara A."/>
            <person name="Ohji S."/>
            <person name="Ichikawa N."/>
        </authorList>
    </citation>
    <scope>NUCLEOTIDE SEQUENCE [LARGE SCALE GENOMIC DNA]</scope>
    <source>
        <strain evidence="1 2">NBRC 16205</strain>
    </source>
</reference>
<sequence length="66" mass="7498">MPDDFVHADLNMLTQKTGKSLDEWTEIASRYKDEPQEDAVKKLKNAYGIGYGYAATLMKMVRGEQV</sequence>
<dbReference type="AlphaFoldDB" id="A0A511DPW7"/>
<dbReference type="Proteomes" id="UP000321685">
    <property type="component" value="Unassembled WGS sequence"/>
</dbReference>
<comment type="caution">
    <text evidence="1">The sequence shown here is derived from an EMBL/GenBank/DDBJ whole genome shotgun (WGS) entry which is preliminary data.</text>
</comment>
<keyword evidence="2" id="KW-1185">Reference proteome</keyword>
<evidence type="ECO:0008006" key="3">
    <source>
        <dbReference type="Google" id="ProtNLM"/>
    </source>
</evidence>
<evidence type="ECO:0000313" key="2">
    <source>
        <dbReference type="Proteomes" id="UP000321685"/>
    </source>
</evidence>
<gene>
    <name evidence="1" type="ORF">PSU4_58240</name>
</gene>
<dbReference type="InterPro" id="IPR025629">
    <property type="entry name" value="DUF4287"/>
</dbReference>
<dbReference type="OrthoDB" id="3215049at2"/>
<dbReference type="RefSeq" id="WP_147115643.1">
    <property type="nucleotide sequence ID" value="NZ_BJVJ01000118.1"/>
</dbReference>
<accession>A0A511DPW7</accession>
<organism evidence="1 2">
    <name type="scientific">Pseudonocardia sulfidoxydans NBRC 16205</name>
    <dbReference type="NCBI Taxonomy" id="1223511"/>
    <lineage>
        <taxon>Bacteria</taxon>
        <taxon>Bacillati</taxon>
        <taxon>Actinomycetota</taxon>
        <taxon>Actinomycetes</taxon>
        <taxon>Pseudonocardiales</taxon>
        <taxon>Pseudonocardiaceae</taxon>
        <taxon>Pseudonocardia</taxon>
    </lineage>
</organism>
<protein>
    <recommendedName>
        <fullName evidence="3">DUF4287 domain-containing protein</fullName>
    </recommendedName>
</protein>
<name>A0A511DPW7_9PSEU</name>
<proteinExistence type="predicted"/>
<dbReference type="Pfam" id="PF14117">
    <property type="entry name" value="DUF4287"/>
    <property type="match status" value="1"/>
</dbReference>
<dbReference type="EMBL" id="BJVJ01000118">
    <property type="protein sequence ID" value="GEL26870.1"/>
    <property type="molecule type" value="Genomic_DNA"/>
</dbReference>
<evidence type="ECO:0000313" key="1">
    <source>
        <dbReference type="EMBL" id="GEL26870.1"/>
    </source>
</evidence>